<dbReference type="SUPFAM" id="SSF56801">
    <property type="entry name" value="Acetyl-CoA synthetase-like"/>
    <property type="match status" value="1"/>
</dbReference>
<organism evidence="4 5">
    <name type="scientific">Smittium megazygosporum</name>
    <dbReference type="NCBI Taxonomy" id="133381"/>
    <lineage>
        <taxon>Eukaryota</taxon>
        <taxon>Fungi</taxon>
        <taxon>Fungi incertae sedis</taxon>
        <taxon>Zoopagomycota</taxon>
        <taxon>Kickxellomycotina</taxon>
        <taxon>Harpellomycetes</taxon>
        <taxon>Harpellales</taxon>
        <taxon>Legeriomycetaceae</taxon>
        <taxon>Smittium</taxon>
    </lineage>
</organism>
<dbReference type="STRING" id="133381.A0A2T9ZAG5"/>
<dbReference type="InterPro" id="IPR000873">
    <property type="entry name" value="AMP-dep_synth/lig_dom"/>
</dbReference>
<dbReference type="EMBL" id="MBFS01000958">
    <property type="protein sequence ID" value="PVV01593.1"/>
    <property type="molecule type" value="Genomic_DNA"/>
</dbReference>
<keyword evidence="2" id="KW-0436">Ligase</keyword>
<dbReference type="OrthoDB" id="10253115at2759"/>
<accession>A0A2T9ZAG5</accession>
<reference evidence="4 5" key="1">
    <citation type="journal article" date="2018" name="MBio">
        <title>Comparative Genomics Reveals the Core Gene Toolbox for the Fungus-Insect Symbiosis.</title>
        <authorList>
            <person name="Wang Y."/>
            <person name="Stata M."/>
            <person name="Wang W."/>
            <person name="Stajich J.E."/>
            <person name="White M.M."/>
            <person name="Moncalvo J.M."/>
        </authorList>
    </citation>
    <scope>NUCLEOTIDE SEQUENCE [LARGE SCALE GENOMIC DNA]</scope>
    <source>
        <strain evidence="4 5">SC-DP-2</strain>
    </source>
</reference>
<protein>
    <recommendedName>
        <fullName evidence="3">AMP-dependent synthetase/ligase domain-containing protein</fullName>
    </recommendedName>
</protein>
<comment type="caution">
    <text evidence="4">The sequence shown here is derived from an EMBL/GenBank/DDBJ whole genome shotgun (WGS) entry which is preliminary data.</text>
</comment>
<dbReference type="Gene3D" id="3.40.50.980">
    <property type="match status" value="1"/>
</dbReference>
<keyword evidence="5" id="KW-1185">Reference proteome</keyword>
<comment type="similarity">
    <text evidence="1">Belongs to the ATP-dependent AMP-binding enzyme family.</text>
</comment>
<dbReference type="AlphaFoldDB" id="A0A2T9ZAG5"/>
<dbReference type="Pfam" id="PF00501">
    <property type="entry name" value="AMP-binding"/>
    <property type="match status" value="1"/>
</dbReference>
<sequence>MIFRSRLPDIEMPNVDLATYVFEQGKKEYNSSLNRKGFAVYDEDSGQGMSIEYLEKLSSNFASGLINKLNFHFDDTLMLFAPNSANFVVSLFGTLMAGGIVTFANPSYTHNELSHQINDSKPKFIATSFELLDVAKKAIIGSKQNIPPQNIIIIDYIEPKVGSYTLISNLYDTRAYKRFVIEKGQDADKKVAFLPYSSGTT</sequence>
<proteinExistence type="inferred from homology"/>
<evidence type="ECO:0000259" key="3">
    <source>
        <dbReference type="Pfam" id="PF00501"/>
    </source>
</evidence>
<evidence type="ECO:0000256" key="2">
    <source>
        <dbReference type="ARBA" id="ARBA00022598"/>
    </source>
</evidence>
<evidence type="ECO:0000313" key="5">
    <source>
        <dbReference type="Proteomes" id="UP000245609"/>
    </source>
</evidence>
<dbReference type="PANTHER" id="PTHR24096">
    <property type="entry name" value="LONG-CHAIN-FATTY-ACID--COA LIGASE"/>
    <property type="match status" value="1"/>
</dbReference>
<dbReference type="PANTHER" id="PTHR24096:SF149">
    <property type="entry name" value="AMP-BINDING DOMAIN-CONTAINING PROTEIN-RELATED"/>
    <property type="match status" value="1"/>
</dbReference>
<feature type="non-terminal residue" evidence="4">
    <location>
        <position position="201"/>
    </location>
</feature>
<dbReference type="Proteomes" id="UP000245609">
    <property type="component" value="Unassembled WGS sequence"/>
</dbReference>
<evidence type="ECO:0000256" key="1">
    <source>
        <dbReference type="ARBA" id="ARBA00006432"/>
    </source>
</evidence>
<gene>
    <name evidence="4" type="ORF">BB560_003983</name>
</gene>
<name>A0A2T9ZAG5_9FUNG</name>
<evidence type="ECO:0000313" key="4">
    <source>
        <dbReference type="EMBL" id="PVV01593.1"/>
    </source>
</evidence>
<dbReference type="GO" id="GO:0016405">
    <property type="term" value="F:CoA-ligase activity"/>
    <property type="evidence" value="ECO:0007669"/>
    <property type="project" value="TreeGrafter"/>
</dbReference>
<feature type="domain" description="AMP-dependent synthetase/ligase" evidence="3">
    <location>
        <begin position="39"/>
        <end position="201"/>
    </location>
</feature>